<feature type="cross-link" description="Pyrroloquinoline quinone (Glu-Tyr)" evidence="5">
    <location>
        <begin position="22"/>
        <end position="26"/>
    </location>
</feature>
<protein>
    <recommendedName>
        <fullName evidence="3 5">Coenzyme PQQ synthesis protein A</fullName>
    </recommendedName>
    <alternativeName>
        <fullName evidence="5">Pyrroloquinoline quinone biosynthesis protein A</fullName>
    </alternativeName>
</protein>
<proteinExistence type="inferred from homology"/>
<comment type="pathway">
    <text evidence="1 5">Cofactor biosynthesis; pyrroloquinoline quinone biosynthesis.</text>
</comment>
<dbReference type="EMBL" id="PDNU01000010">
    <property type="protein sequence ID" value="PHK95499.1"/>
    <property type="molecule type" value="Genomic_DNA"/>
</dbReference>
<dbReference type="Proteomes" id="UP000223527">
    <property type="component" value="Unassembled WGS sequence"/>
</dbReference>
<keyword evidence="7" id="KW-1185">Reference proteome</keyword>
<comment type="similarity">
    <text evidence="2 5">Belongs to the PqqA family.</text>
</comment>
<dbReference type="Pfam" id="PF08042">
    <property type="entry name" value="PqqA"/>
    <property type="match status" value="1"/>
</dbReference>
<evidence type="ECO:0000256" key="5">
    <source>
        <dbReference type="HAMAP-Rule" id="MF_00656"/>
    </source>
</evidence>
<organism evidence="6 7">
    <name type="scientific">Teichococcus rhizosphaerae</name>
    <dbReference type="NCBI Taxonomy" id="1335062"/>
    <lineage>
        <taxon>Bacteria</taxon>
        <taxon>Pseudomonadati</taxon>
        <taxon>Pseudomonadota</taxon>
        <taxon>Alphaproteobacteria</taxon>
        <taxon>Acetobacterales</taxon>
        <taxon>Roseomonadaceae</taxon>
        <taxon>Roseomonas</taxon>
    </lineage>
</organism>
<name>A0A2C7ABR3_9PROT</name>
<evidence type="ECO:0000256" key="4">
    <source>
        <dbReference type="ARBA" id="ARBA00022905"/>
    </source>
</evidence>
<dbReference type="NCBIfam" id="TIGR02107">
    <property type="entry name" value="PQQ_syn_pqqA"/>
    <property type="match status" value="1"/>
</dbReference>
<evidence type="ECO:0000256" key="1">
    <source>
        <dbReference type="ARBA" id="ARBA00004886"/>
    </source>
</evidence>
<dbReference type="UniPathway" id="UPA00539"/>
<comment type="function">
    <text evidence="5">Required for coenzyme pyrroloquinoline quinone (PQQ) biosynthesis. PQQ is probably formed by cross-linking a specific glutamate to a specific tyrosine residue and excising these residues from the peptide.</text>
</comment>
<dbReference type="AlphaFoldDB" id="A0A2C7ABR3"/>
<reference evidence="6 7" key="1">
    <citation type="submission" date="2017-10" db="EMBL/GenBank/DDBJ databases">
        <authorList>
            <person name="Banno H."/>
            <person name="Chua N.-H."/>
        </authorList>
    </citation>
    <scope>NUCLEOTIDE SEQUENCE [LARGE SCALE GENOMIC DNA]</scope>
    <source>
        <strain evidence="6 7">YW11</strain>
    </source>
</reference>
<evidence type="ECO:0000256" key="2">
    <source>
        <dbReference type="ARBA" id="ARBA00009325"/>
    </source>
</evidence>
<gene>
    <name evidence="5 6" type="primary">pqqA</name>
    <name evidence="6" type="ORF">CR162_08430</name>
</gene>
<dbReference type="InterPro" id="IPR011725">
    <property type="entry name" value="PQQ_synth_PqqA"/>
</dbReference>
<keyword evidence="4 5" id="KW-0884">PQQ biosynthesis</keyword>
<evidence type="ECO:0000313" key="7">
    <source>
        <dbReference type="Proteomes" id="UP000223527"/>
    </source>
</evidence>
<sequence>MMEGARMAWTKPRIVEVCLGMEINCYEGAEL</sequence>
<accession>A0A2C7ABR3</accession>
<evidence type="ECO:0000313" key="6">
    <source>
        <dbReference type="EMBL" id="PHK95499.1"/>
    </source>
</evidence>
<evidence type="ECO:0000256" key="3">
    <source>
        <dbReference type="ARBA" id="ARBA00015086"/>
    </source>
</evidence>
<comment type="caution">
    <text evidence="6">The sequence shown here is derived from an EMBL/GenBank/DDBJ whole genome shotgun (WGS) entry which is preliminary data.</text>
</comment>
<dbReference type="GO" id="GO:0018189">
    <property type="term" value="P:pyrroloquinoline quinone biosynthetic process"/>
    <property type="evidence" value="ECO:0007669"/>
    <property type="project" value="UniProtKB-UniRule"/>
</dbReference>
<dbReference type="HAMAP" id="MF_00656">
    <property type="entry name" value="PQQ_syn_PqqA"/>
    <property type="match status" value="1"/>
</dbReference>